<reference evidence="1" key="1">
    <citation type="journal article" date="2013" name="Genome Biol.">
        <title>Reference genomes and transcriptomes of Nicotiana sylvestris and Nicotiana tomentosiformis.</title>
        <authorList>
            <person name="Sierro N."/>
            <person name="Battey J.N."/>
            <person name="Ouadi S."/>
            <person name="Bovet L."/>
            <person name="Goepfert S."/>
            <person name="Bakaher N."/>
            <person name="Peitsch M.C."/>
            <person name="Ivanov N.V."/>
        </authorList>
    </citation>
    <scope>NUCLEOTIDE SEQUENCE [LARGE SCALE GENOMIC DNA]</scope>
</reference>
<gene>
    <name evidence="2" type="primary">LOC104230703</name>
</gene>
<dbReference type="AlphaFoldDB" id="A0A1U7X5W5"/>
<organism evidence="1 2">
    <name type="scientific">Nicotiana sylvestris</name>
    <name type="common">Wood tobacco</name>
    <name type="synonym">South American tobacco</name>
    <dbReference type="NCBI Taxonomy" id="4096"/>
    <lineage>
        <taxon>Eukaryota</taxon>
        <taxon>Viridiplantae</taxon>
        <taxon>Streptophyta</taxon>
        <taxon>Embryophyta</taxon>
        <taxon>Tracheophyta</taxon>
        <taxon>Spermatophyta</taxon>
        <taxon>Magnoliopsida</taxon>
        <taxon>eudicotyledons</taxon>
        <taxon>Gunneridae</taxon>
        <taxon>Pentapetalae</taxon>
        <taxon>asterids</taxon>
        <taxon>lamiids</taxon>
        <taxon>Solanales</taxon>
        <taxon>Solanaceae</taxon>
        <taxon>Nicotianoideae</taxon>
        <taxon>Nicotianeae</taxon>
        <taxon>Nicotiana</taxon>
    </lineage>
</organism>
<protein>
    <submittedName>
        <fullName evidence="2">Uncharacterized protein LOC104230703 isoform X1</fullName>
    </submittedName>
</protein>
<proteinExistence type="predicted"/>
<dbReference type="eggNOG" id="KOG2099">
    <property type="taxonomic scope" value="Eukaryota"/>
</dbReference>
<keyword evidence="1" id="KW-1185">Reference proteome</keyword>
<dbReference type="STRING" id="4096.A0A1U7X5W5"/>
<sequence>MKVVLKLQFQNTPNFSYKTPLNSHKNQQKSAPKTPFYTNSGRGVVVRKAGLNLGGRKAEAEKMFGLMDEFLKNDAVSLQKDILDHVEFTVARSRFNFDDFEAYQIMVLVPTVHEVHQILAYEDLRFCYWSQQYVRCVSSDSCIRRLEVDLLASADLEVPLLFPLLLFIAFEIVVYISDSVCKTSSCSCIRDSVSLEVNIIT</sequence>
<dbReference type="Proteomes" id="UP000189701">
    <property type="component" value="Unplaced"/>
</dbReference>
<dbReference type="RefSeq" id="XP_009781870.1">
    <property type="nucleotide sequence ID" value="XM_009783568.1"/>
</dbReference>
<evidence type="ECO:0000313" key="2">
    <source>
        <dbReference type="RefSeq" id="XP_009781870.1"/>
    </source>
</evidence>
<accession>A0A1U7X5W5</accession>
<name>A0A1U7X5W5_NICSY</name>
<evidence type="ECO:0000313" key="1">
    <source>
        <dbReference type="Proteomes" id="UP000189701"/>
    </source>
</evidence>
<reference evidence="2" key="2">
    <citation type="submission" date="2025-08" db="UniProtKB">
        <authorList>
            <consortium name="RefSeq"/>
        </authorList>
    </citation>
    <scope>IDENTIFICATION</scope>
    <source>
        <tissue evidence="2">Leaf</tissue>
    </source>
</reference>